<protein>
    <submittedName>
        <fullName evidence="5">Muts domain protein, family 5</fullName>
    </submittedName>
</protein>
<feature type="domain" description="DNA mismatch repair proteins mutS family" evidence="4">
    <location>
        <begin position="336"/>
        <end position="517"/>
    </location>
</feature>
<dbReference type="Pfam" id="PF00488">
    <property type="entry name" value="MutS_V"/>
    <property type="match status" value="1"/>
</dbReference>
<dbReference type="SUPFAM" id="SSF52540">
    <property type="entry name" value="P-loop containing nucleoside triphosphate hydrolases"/>
    <property type="match status" value="1"/>
</dbReference>
<dbReference type="InterPro" id="IPR027417">
    <property type="entry name" value="P-loop_NTPase"/>
</dbReference>
<accession>A0A0W8E1V7</accession>
<dbReference type="GO" id="GO:0005829">
    <property type="term" value="C:cytosol"/>
    <property type="evidence" value="ECO:0007669"/>
    <property type="project" value="TreeGrafter"/>
</dbReference>
<gene>
    <name evidence="5" type="ORF">ASZ90_019978</name>
</gene>
<comment type="caution">
    <text evidence="5">The sequence shown here is derived from an EMBL/GenBank/DDBJ whole genome shotgun (WGS) entry which is preliminary data.</text>
</comment>
<dbReference type="InterPro" id="IPR045076">
    <property type="entry name" value="MutS"/>
</dbReference>
<dbReference type="Gene3D" id="3.40.50.300">
    <property type="entry name" value="P-loop containing nucleotide triphosphate hydrolases"/>
    <property type="match status" value="1"/>
</dbReference>
<evidence type="ECO:0000256" key="2">
    <source>
        <dbReference type="ARBA" id="ARBA00022840"/>
    </source>
</evidence>
<sequence>MTFHSILFERFEDRSKEVRSEVPEFFADLNLDQIIDAITADRPEYNLKPFFYTSLDDIDTIKYRHAIMRDLENETLFEIIKTFAQEMRSMRDHIDQAAKLYYKYQKEGWFLEAVEIYCEAVICLVHDLNLVNLQSRGFIDFCEYVTDYTQSIGFKSLLAETKKLKAGLSTVKYCLLISDRVRKNAICIEVRKYESEIDYSEDVVNTFKKFKQEAVKEYLVNFSSGPDMNHVEAGILDLVAQMYPDIFKDLDDYYARNSDYQDNTLNAFDREIQFYLAYLEYAAKFKMAGLEFCYPQIADECKEVYNYEGFDLALANKLIAEKSVIVCNDFYLRDHERILVVSGPNQGGKTTFARTFGQLHYLANLGCPVPGRKAQLLLFDRLFTHFEKEENIHNLSGKLQDELIRIYNILNQSSSNSIIIMNEIFTSTTLTDAVLLSKQIMERIIKLDILCVCVTFIDELGSYSSKTVSMVSNIVPENPALRTYKIERRPADGLAYALSIAEKYRLTYDCLKERIKS</sequence>
<evidence type="ECO:0000259" key="4">
    <source>
        <dbReference type="SMART" id="SM00534"/>
    </source>
</evidence>
<dbReference type="GO" id="GO:0005524">
    <property type="term" value="F:ATP binding"/>
    <property type="evidence" value="ECO:0007669"/>
    <property type="project" value="UniProtKB-KW"/>
</dbReference>
<dbReference type="InterPro" id="IPR000432">
    <property type="entry name" value="DNA_mismatch_repair_MutS_C"/>
</dbReference>
<evidence type="ECO:0000256" key="3">
    <source>
        <dbReference type="ARBA" id="ARBA00023125"/>
    </source>
</evidence>
<name>A0A0W8E1V7_9ZZZZ</name>
<keyword evidence="3" id="KW-0238">DNA-binding</keyword>
<dbReference type="GO" id="GO:0006298">
    <property type="term" value="P:mismatch repair"/>
    <property type="evidence" value="ECO:0007669"/>
    <property type="project" value="InterPro"/>
</dbReference>
<evidence type="ECO:0000256" key="1">
    <source>
        <dbReference type="ARBA" id="ARBA00022741"/>
    </source>
</evidence>
<dbReference type="GO" id="GO:0030983">
    <property type="term" value="F:mismatched DNA binding"/>
    <property type="evidence" value="ECO:0007669"/>
    <property type="project" value="InterPro"/>
</dbReference>
<organism evidence="5">
    <name type="scientific">hydrocarbon metagenome</name>
    <dbReference type="NCBI Taxonomy" id="938273"/>
    <lineage>
        <taxon>unclassified sequences</taxon>
        <taxon>metagenomes</taxon>
        <taxon>ecological metagenomes</taxon>
    </lineage>
</organism>
<dbReference type="PANTHER" id="PTHR11361">
    <property type="entry name" value="DNA MISMATCH REPAIR PROTEIN MUTS FAMILY MEMBER"/>
    <property type="match status" value="1"/>
</dbReference>
<proteinExistence type="predicted"/>
<dbReference type="GO" id="GO:0140664">
    <property type="term" value="F:ATP-dependent DNA damage sensor activity"/>
    <property type="evidence" value="ECO:0007669"/>
    <property type="project" value="InterPro"/>
</dbReference>
<dbReference type="PANTHER" id="PTHR11361:SF34">
    <property type="entry name" value="DNA MISMATCH REPAIR PROTEIN MSH1, MITOCHONDRIAL"/>
    <property type="match status" value="1"/>
</dbReference>
<keyword evidence="1" id="KW-0547">Nucleotide-binding</keyword>
<keyword evidence="2" id="KW-0067">ATP-binding</keyword>
<reference evidence="5" key="1">
    <citation type="journal article" date="2015" name="Proc. Natl. Acad. Sci. U.S.A.">
        <title>Networks of energetic and metabolic interactions define dynamics in microbial communities.</title>
        <authorList>
            <person name="Embree M."/>
            <person name="Liu J.K."/>
            <person name="Al-Bassam M.M."/>
            <person name="Zengler K."/>
        </authorList>
    </citation>
    <scope>NUCLEOTIDE SEQUENCE</scope>
</reference>
<dbReference type="AlphaFoldDB" id="A0A0W8E1V7"/>
<evidence type="ECO:0000313" key="5">
    <source>
        <dbReference type="EMBL" id="KUG02610.1"/>
    </source>
</evidence>
<dbReference type="EMBL" id="LNQE01001916">
    <property type="protein sequence ID" value="KUG02610.1"/>
    <property type="molecule type" value="Genomic_DNA"/>
</dbReference>
<dbReference type="SMART" id="SM00534">
    <property type="entry name" value="MUTSac"/>
    <property type="match status" value="1"/>
</dbReference>